<dbReference type="Pfam" id="PF08241">
    <property type="entry name" value="Methyltransf_11"/>
    <property type="match status" value="1"/>
</dbReference>
<dbReference type="AlphaFoldDB" id="A0AAW1QA87"/>
<protein>
    <recommendedName>
        <fullName evidence="1">Methyltransferase type 11 domain-containing protein</fullName>
    </recommendedName>
</protein>
<feature type="domain" description="Methyltransferase type 11" evidence="1">
    <location>
        <begin position="172"/>
        <end position="234"/>
    </location>
</feature>
<comment type="caution">
    <text evidence="2">The sequence shown here is derived from an EMBL/GenBank/DDBJ whole genome shotgun (WGS) entry which is preliminary data.</text>
</comment>
<dbReference type="SUPFAM" id="SSF53335">
    <property type="entry name" value="S-adenosyl-L-methionine-dependent methyltransferases"/>
    <property type="match status" value="1"/>
</dbReference>
<dbReference type="PANTHER" id="PTHR43036:SF1">
    <property type="entry name" value="S-ADENOSYL-L-METHIONINE-DEPENDENT METHYLTRANSFERASES SUPERFAMILY PROTEIN"/>
    <property type="match status" value="1"/>
</dbReference>
<organism evidence="2 3">
    <name type="scientific">[Myrmecia] bisecta</name>
    <dbReference type="NCBI Taxonomy" id="41462"/>
    <lineage>
        <taxon>Eukaryota</taxon>
        <taxon>Viridiplantae</taxon>
        <taxon>Chlorophyta</taxon>
        <taxon>core chlorophytes</taxon>
        <taxon>Trebouxiophyceae</taxon>
        <taxon>Trebouxiales</taxon>
        <taxon>Trebouxiaceae</taxon>
        <taxon>Myrmecia</taxon>
    </lineage>
</organism>
<accession>A0AAW1QA87</accession>
<proteinExistence type="predicted"/>
<gene>
    <name evidence="2" type="ORF">WJX72_012561</name>
</gene>
<dbReference type="Proteomes" id="UP001489004">
    <property type="component" value="Unassembled WGS sequence"/>
</dbReference>
<dbReference type="PANTHER" id="PTHR43036">
    <property type="entry name" value="OSJNBB0011N17.9 PROTEIN"/>
    <property type="match status" value="1"/>
</dbReference>
<evidence type="ECO:0000313" key="3">
    <source>
        <dbReference type="Proteomes" id="UP001489004"/>
    </source>
</evidence>
<dbReference type="InterPro" id="IPR029063">
    <property type="entry name" value="SAM-dependent_MTases_sf"/>
</dbReference>
<keyword evidence="3" id="KW-1185">Reference proteome</keyword>
<name>A0AAW1QA87_9CHLO</name>
<sequence>MMSLISRGCVCASDQVSILKVVRRQPGLADREVSSGALRSAVCLVAGSRQPGGALALGLSLFRSRGSVAMAASVSEVEQVLQQPQWPEKSPYSAKDFERFDESSDTIFYNSPRFVTHIDDHAIAALTKYYGEVLPPSGTADAAVLDLCSSWISHYPKGYQAGKITGLGMNEAELSRNEVLTDYVVHDLNVDAALPFEDNTYDVITNTVSVDYLSKPMEVFKEMHRVLKPGGLAVMSFSNRCFPTKAIAIWTSTGDADHAWIVGSYFHYSVPGGWTDPAAKDISPKPSFFGKTDPMYVVFARKKDA</sequence>
<evidence type="ECO:0000313" key="2">
    <source>
        <dbReference type="EMBL" id="KAK9817317.1"/>
    </source>
</evidence>
<dbReference type="CDD" id="cd02440">
    <property type="entry name" value="AdoMet_MTases"/>
    <property type="match status" value="1"/>
</dbReference>
<reference evidence="2 3" key="1">
    <citation type="journal article" date="2024" name="Nat. Commun.">
        <title>Phylogenomics reveals the evolutionary origins of lichenization in chlorophyte algae.</title>
        <authorList>
            <person name="Puginier C."/>
            <person name="Libourel C."/>
            <person name="Otte J."/>
            <person name="Skaloud P."/>
            <person name="Haon M."/>
            <person name="Grisel S."/>
            <person name="Petersen M."/>
            <person name="Berrin J.G."/>
            <person name="Delaux P.M."/>
            <person name="Dal Grande F."/>
            <person name="Keller J."/>
        </authorList>
    </citation>
    <scope>NUCLEOTIDE SEQUENCE [LARGE SCALE GENOMIC DNA]</scope>
    <source>
        <strain evidence="2 3">SAG 2043</strain>
    </source>
</reference>
<dbReference type="InterPro" id="IPR013216">
    <property type="entry name" value="Methyltransf_11"/>
</dbReference>
<dbReference type="EMBL" id="JALJOR010000005">
    <property type="protein sequence ID" value="KAK9817317.1"/>
    <property type="molecule type" value="Genomic_DNA"/>
</dbReference>
<dbReference type="GO" id="GO:0008757">
    <property type="term" value="F:S-adenosylmethionine-dependent methyltransferase activity"/>
    <property type="evidence" value="ECO:0007669"/>
    <property type="project" value="InterPro"/>
</dbReference>
<dbReference type="Gene3D" id="3.40.50.150">
    <property type="entry name" value="Vaccinia Virus protein VP39"/>
    <property type="match status" value="1"/>
</dbReference>
<evidence type="ECO:0000259" key="1">
    <source>
        <dbReference type="Pfam" id="PF08241"/>
    </source>
</evidence>